<feature type="domain" description="TehB/YeaR-like" evidence="2">
    <location>
        <begin position="29"/>
        <end position="102"/>
    </location>
</feature>
<dbReference type="Gene3D" id="2.60.120.10">
    <property type="entry name" value="Jelly Rolls"/>
    <property type="match status" value="1"/>
</dbReference>
<feature type="region of interest" description="Disordered" evidence="1">
    <location>
        <begin position="1"/>
        <end position="25"/>
    </location>
</feature>
<evidence type="ECO:0000259" key="2">
    <source>
        <dbReference type="Pfam" id="PF09313"/>
    </source>
</evidence>
<evidence type="ECO:0000256" key="1">
    <source>
        <dbReference type="SAM" id="MobiDB-lite"/>
    </source>
</evidence>
<comment type="caution">
    <text evidence="3">The sequence shown here is derived from an EMBL/GenBank/DDBJ whole genome shotgun (WGS) entry which is preliminary data.</text>
</comment>
<dbReference type="InterPro" id="IPR014710">
    <property type="entry name" value="RmlC-like_jellyroll"/>
</dbReference>
<keyword evidence="4" id="KW-1185">Reference proteome</keyword>
<evidence type="ECO:0000313" key="4">
    <source>
        <dbReference type="Proteomes" id="UP001500791"/>
    </source>
</evidence>
<reference evidence="3 4" key="1">
    <citation type="journal article" date="2019" name="Int. J. Syst. Evol. Microbiol.">
        <title>The Global Catalogue of Microorganisms (GCM) 10K type strain sequencing project: providing services to taxonomists for standard genome sequencing and annotation.</title>
        <authorList>
            <consortium name="The Broad Institute Genomics Platform"/>
            <consortium name="The Broad Institute Genome Sequencing Center for Infectious Disease"/>
            <person name="Wu L."/>
            <person name="Ma J."/>
        </authorList>
    </citation>
    <scope>NUCLEOTIDE SEQUENCE [LARGE SCALE GENOMIC DNA]</scope>
    <source>
        <strain evidence="3 4">JCM 13476</strain>
    </source>
</reference>
<dbReference type="Proteomes" id="UP001500791">
    <property type="component" value="Unassembled WGS sequence"/>
</dbReference>
<accession>A0ABN0Y3L6</accession>
<dbReference type="EMBL" id="BAAAEJ010000003">
    <property type="protein sequence ID" value="GAA0381441.1"/>
    <property type="molecule type" value="Genomic_DNA"/>
</dbReference>
<evidence type="ECO:0000313" key="3">
    <source>
        <dbReference type="EMBL" id="GAA0381441.1"/>
    </source>
</evidence>
<dbReference type="Pfam" id="PF09313">
    <property type="entry name" value="TehB-like"/>
    <property type="match status" value="1"/>
</dbReference>
<gene>
    <name evidence="3" type="ORF">GCM10009093_05530</name>
</gene>
<name>A0ABN0Y3L6_9CAUL</name>
<organism evidence="3 4">
    <name type="scientific">Brevundimonas terrae</name>
    <dbReference type="NCBI Taxonomy" id="363631"/>
    <lineage>
        <taxon>Bacteria</taxon>
        <taxon>Pseudomonadati</taxon>
        <taxon>Pseudomonadota</taxon>
        <taxon>Alphaproteobacteria</taxon>
        <taxon>Caulobacterales</taxon>
        <taxon>Caulobacteraceae</taxon>
        <taxon>Brevundimonas</taxon>
    </lineage>
</organism>
<dbReference type="SUPFAM" id="SSF51197">
    <property type="entry name" value="Clavaminate synthase-like"/>
    <property type="match status" value="1"/>
</dbReference>
<dbReference type="InterPro" id="IPR015392">
    <property type="entry name" value="TehB/YeaR-like_dom"/>
</dbReference>
<protein>
    <recommendedName>
        <fullName evidence="2">TehB/YeaR-like domain-containing protein</fullName>
    </recommendedName>
</protein>
<proteinExistence type="predicted"/>
<sequence length="112" mass="12363">MNGPSHSHREPQTPPEQAPVAVALPQPYRSTPVFDEISLPAALRSAHSLKAGTWGRICVIEGQLKLTYCDTHEQVLLSPEVSGLIQPQQLHFVEPLGPIKMRIDFFDTQPDG</sequence>